<name>A0A0E9T3V4_ANGAN</name>
<sequence>MKQLLISLLVPKLTSKTSPNRQGQGPKVTRLIRRKQHTQGTLRSKLNIIPNI</sequence>
<evidence type="ECO:0000313" key="1">
    <source>
        <dbReference type="EMBL" id="JAH47313.1"/>
    </source>
</evidence>
<dbReference type="EMBL" id="GBXM01061264">
    <property type="protein sequence ID" value="JAH47313.1"/>
    <property type="molecule type" value="Transcribed_RNA"/>
</dbReference>
<reference evidence="1" key="1">
    <citation type="submission" date="2014-11" db="EMBL/GenBank/DDBJ databases">
        <authorList>
            <person name="Amaro Gonzalez C."/>
        </authorList>
    </citation>
    <scope>NUCLEOTIDE SEQUENCE</scope>
</reference>
<accession>A0A0E9T3V4</accession>
<protein>
    <submittedName>
        <fullName evidence="1">Uncharacterized protein</fullName>
    </submittedName>
</protein>
<reference evidence="1" key="2">
    <citation type="journal article" date="2015" name="Fish Shellfish Immunol.">
        <title>Early steps in the European eel (Anguilla anguilla)-Vibrio vulnificus interaction in the gills: Role of the RtxA13 toxin.</title>
        <authorList>
            <person name="Callol A."/>
            <person name="Pajuelo D."/>
            <person name="Ebbesson L."/>
            <person name="Teles M."/>
            <person name="MacKenzie S."/>
            <person name="Amaro C."/>
        </authorList>
    </citation>
    <scope>NUCLEOTIDE SEQUENCE</scope>
</reference>
<organism evidence="1">
    <name type="scientific">Anguilla anguilla</name>
    <name type="common">European freshwater eel</name>
    <name type="synonym">Muraena anguilla</name>
    <dbReference type="NCBI Taxonomy" id="7936"/>
    <lineage>
        <taxon>Eukaryota</taxon>
        <taxon>Metazoa</taxon>
        <taxon>Chordata</taxon>
        <taxon>Craniata</taxon>
        <taxon>Vertebrata</taxon>
        <taxon>Euteleostomi</taxon>
        <taxon>Actinopterygii</taxon>
        <taxon>Neopterygii</taxon>
        <taxon>Teleostei</taxon>
        <taxon>Anguilliformes</taxon>
        <taxon>Anguillidae</taxon>
        <taxon>Anguilla</taxon>
    </lineage>
</organism>
<proteinExistence type="predicted"/>
<dbReference type="AlphaFoldDB" id="A0A0E9T3V4"/>